<dbReference type="PIRSF" id="PIRSF028784">
    <property type="entry name" value="MrpF"/>
    <property type="match status" value="1"/>
</dbReference>
<evidence type="ECO:0000313" key="11">
    <source>
        <dbReference type="Proteomes" id="UP001225611"/>
    </source>
</evidence>
<keyword evidence="8" id="KW-0050">Antiport</keyword>
<feature type="transmembrane region" description="Helical" evidence="9">
    <location>
        <begin position="65"/>
        <end position="89"/>
    </location>
</feature>
<evidence type="ECO:0000256" key="7">
    <source>
        <dbReference type="ARBA" id="ARBA00023136"/>
    </source>
</evidence>
<evidence type="ECO:0000256" key="4">
    <source>
        <dbReference type="ARBA" id="ARBA00022475"/>
    </source>
</evidence>
<feature type="transmembrane region" description="Helical" evidence="9">
    <location>
        <begin position="40"/>
        <end position="59"/>
    </location>
</feature>
<evidence type="ECO:0000256" key="3">
    <source>
        <dbReference type="ARBA" id="ARBA00022448"/>
    </source>
</evidence>
<gene>
    <name evidence="10" type="ORF">KZ699_20255</name>
</gene>
<comment type="similarity">
    <text evidence="2 8">Belongs to the CPA3 antiporters (TC 2.A.63) subunit F family.</text>
</comment>
<feature type="transmembrane region" description="Helical" evidence="9">
    <location>
        <begin position="7"/>
        <end position="28"/>
    </location>
</feature>
<evidence type="ECO:0000256" key="5">
    <source>
        <dbReference type="ARBA" id="ARBA00022692"/>
    </source>
</evidence>
<keyword evidence="8" id="KW-0406">Ion transport</keyword>
<dbReference type="InterPro" id="IPR007208">
    <property type="entry name" value="MrpF/PhaF-like"/>
</dbReference>
<keyword evidence="3 8" id="KW-0813">Transport</keyword>
<keyword evidence="11" id="KW-1185">Reference proteome</keyword>
<proteinExistence type="inferred from homology"/>
<evidence type="ECO:0000256" key="6">
    <source>
        <dbReference type="ARBA" id="ARBA00022989"/>
    </source>
</evidence>
<comment type="subcellular location">
    <subcellularLocation>
        <location evidence="1 8">Cell membrane</location>
        <topology evidence="1 8">Multi-pass membrane protein</topology>
    </subcellularLocation>
</comment>
<evidence type="ECO:0000256" key="2">
    <source>
        <dbReference type="ARBA" id="ARBA00009212"/>
    </source>
</evidence>
<sequence length="95" mass="10419">MMLSADIIYWSATLAQGMLLLAMVFAAYRLIKGPRAQDRVMAIDTIYNIGILQALVLAIKTGNALYLPFILILAILGFVSTVALAKFLMRGEVIE</sequence>
<accession>A0ABY8RUM3</accession>
<keyword evidence="5 9" id="KW-0812">Transmembrane</keyword>
<dbReference type="PANTHER" id="PTHR34702">
    <property type="entry name" value="NA(+)/H(+) ANTIPORTER SUBUNIT F1"/>
    <property type="match status" value="1"/>
</dbReference>
<dbReference type="Pfam" id="PF04066">
    <property type="entry name" value="MrpF_PhaF"/>
    <property type="match status" value="1"/>
</dbReference>
<name>A0ABY8RUM3_9HYPH</name>
<keyword evidence="4 8" id="KW-1003">Cell membrane</keyword>
<evidence type="ECO:0000313" key="10">
    <source>
        <dbReference type="EMBL" id="WHO10818.1"/>
    </source>
</evidence>
<dbReference type="NCBIfam" id="NF004812">
    <property type="entry name" value="PRK06161.1"/>
    <property type="match status" value="1"/>
</dbReference>
<dbReference type="PANTHER" id="PTHR34702:SF1">
    <property type="entry name" value="NA(+)_H(+) ANTIPORTER SUBUNIT F"/>
    <property type="match status" value="1"/>
</dbReference>
<dbReference type="EMBL" id="CP080388">
    <property type="protein sequence ID" value="WHO10818.1"/>
    <property type="molecule type" value="Genomic_DNA"/>
</dbReference>
<organism evidence="10 11">
    <name type="scientific">Agrobacterium cucumeris</name>
    <dbReference type="NCBI Taxonomy" id="2862866"/>
    <lineage>
        <taxon>Bacteria</taxon>
        <taxon>Pseudomonadati</taxon>
        <taxon>Pseudomonadota</taxon>
        <taxon>Alphaproteobacteria</taxon>
        <taxon>Hyphomicrobiales</taxon>
        <taxon>Rhizobiaceae</taxon>
        <taxon>Rhizobium/Agrobacterium group</taxon>
        <taxon>Agrobacterium</taxon>
    </lineage>
</organism>
<dbReference type="Proteomes" id="UP001225611">
    <property type="component" value="Chromosome 2"/>
</dbReference>
<reference evidence="10 11" key="1">
    <citation type="journal article" date="2023" name="Syst. Appl. Microbiol.">
        <title>Agrobacterium cucumeris sp. nov. isolated from crazy roots on cucumber (Cucumis sativus).</title>
        <authorList>
            <person name="Warabieda M."/>
            <person name="Kuzmanovic N."/>
            <person name="Trzcinski P."/>
            <person name="Pulawska J."/>
        </authorList>
    </citation>
    <scope>NUCLEOTIDE SEQUENCE [LARGE SCALE GENOMIC DNA]</scope>
    <source>
        <strain evidence="10 11">O132</strain>
    </source>
</reference>
<protein>
    <submittedName>
        <fullName evidence="10">K+/H+ antiporter subunit F</fullName>
    </submittedName>
</protein>
<evidence type="ECO:0000256" key="8">
    <source>
        <dbReference type="PIRNR" id="PIRNR028784"/>
    </source>
</evidence>
<keyword evidence="6 9" id="KW-1133">Transmembrane helix</keyword>
<evidence type="ECO:0000256" key="1">
    <source>
        <dbReference type="ARBA" id="ARBA00004651"/>
    </source>
</evidence>
<evidence type="ECO:0000256" key="9">
    <source>
        <dbReference type="SAM" id="Phobius"/>
    </source>
</evidence>
<keyword evidence="7 8" id="KW-0472">Membrane</keyword>